<keyword evidence="2" id="KW-0812">Transmembrane</keyword>
<feature type="compositionally biased region" description="Polar residues" evidence="1">
    <location>
        <begin position="476"/>
        <end position="504"/>
    </location>
</feature>
<feature type="region of interest" description="Disordered" evidence="1">
    <location>
        <begin position="586"/>
        <end position="614"/>
    </location>
</feature>
<feature type="transmembrane region" description="Helical" evidence="2">
    <location>
        <begin position="386"/>
        <end position="411"/>
    </location>
</feature>
<evidence type="ECO:0000256" key="2">
    <source>
        <dbReference type="SAM" id="Phobius"/>
    </source>
</evidence>
<evidence type="ECO:0000256" key="1">
    <source>
        <dbReference type="SAM" id="MobiDB-lite"/>
    </source>
</evidence>
<feature type="transmembrane region" description="Helical" evidence="2">
    <location>
        <begin position="162"/>
        <end position="182"/>
    </location>
</feature>
<dbReference type="AlphaFoldDB" id="A0A8X7T8K1"/>
<reference evidence="3" key="1">
    <citation type="submission" date="2016-04" db="EMBL/GenBank/DDBJ databases">
        <authorList>
            <person name="Nguyen H.D."/>
            <person name="Samba Siva P."/>
            <person name="Cullis J."/>
            <person name="Levesque C.A."/>
            <person name="Hambleton S."/>
        </authorList>
    </citation>
    <scope>NUCLEOTIDE SEQUENCE</scope>
    <source>
        <strain evidence="3">DAOMC 236422</strain>
    </source>
</reference>
<keyword evidence="2" id="KW-0472">Membrane</keyword>
<feature type="transmembrane region" description="Helical" evidence="2">
    <location>
        <begin position="74"/>
        <end position="100"/>
    </location>
</feature>
<feature type="transmembrane region" description="Helical" evidence="2">
    <location>
        <begin position="33"/>
        <end position="53"/>
    </location>
</feature>
<feature type="transmembrane region" description="Helical" evidence="2">
    <location>
        <begin position="343"/>
        <end position="366"/>
    </location>
</feature>
<feature type="transmembrane region" description="Helical" evidence="2">
    <location>
        <begin position="239"/>
        <end position="261"/>
    </location>
</feature>
<proteinExistence type="predicted"/>
<feature type="compositionally biased region" description="Basic and acidic residues" evidence="1">
    <location>
        <begin position="593"/>
        <end position="606"/>
    </location>
</feature>
<keyword evidence="4" id="KW-1185">Reference proteome</keyword>
<sequence>MPNVQPGATAAQVLGLFAAFERCEPPKAYRTQLCISALIFVAVLGLAGWPTYVRYRERSLWILRIQRTRGGHKLYICNNIYILFVVGVFYYGVSYVLAWIEVLYIVDHQVWRGLSRTLQWLPLFWAGWLSILGTFRVSPGFMLRMPPNKGILVRLLGEEMDVLNNILLVAGPAALTVVQLPIGVSAFSAYRDALNQLHAFLPDIVVLPPDQILSSDQVAQATRVWQSFKYYVDLESTSLLLWGIIGGATILGITMLCVFMIKHLRREMNRELSLVGFGLLGVTCRWNIHAERLITCPIADAAAIEAENAAHSKFFPRLAATPRPRGASVISSPQSKASMIGSAIMNVTIMSLFIGGGAAFYTFIALFSSVQVREGVNVSSTELCHRSWLCLTVVLWLNNVAAVFLSICIYLKAFDPVIDGISRQHSVFVREDHVSRKFDCVDKKDWHQPFVVRWFAQGAGGTAIEDGMRGRRVKSSPATRTFSDGSSRQCATGHPSSSTATGFDNKTDPEEGYDADMDMYRTKTATSNLGAESYPLHLIRTTDSAPLIASDPYSEQEGLLPPGAYTGEHMIVTQHIEYTQQTQITATPVERMGPLEEQHSRDEGQRSRRRPRFR</sequence>
<protein>
    <submittedName>
        <fullName evidence="3">Uncharacterized protein</fullName>
    </submittedName>
</protein>
<keyword evidence="2" id="KW-1133">Transmembrane helix</keyword>
<accession>A0A8X7T8K1</accession>
<dbReference type="EMBL" id="LWDG02000005">
    <property type="protein sequence ID" value="KAE8272038.1"/>
    <property type="molecule type" value="Genomic_DNA"/>
</dbReference>
<dbReference type="Proteomes" id="UP000078113">
    <property type="component" value="Unassembled WGS sequence"/>
</dbReference>
<evidence type="ECO:0000313" key="4">
    <source>
        <dbReference type="Proteomes" id="UP000078113"/>
    </source>
</evidence>
<feature type="transmembrane region" description="Helical" evidence="2">
    <location>
        <begin position="120"/>
        <end position="141"/>
    </location>
</feature>
<organism evidence="3 4">
    <name type="scientific">Tilletia walkeri</name>
    <dbReference type="NCBI Taxonomy" id="117179"/>
    <lineage>
        <taxon>Eukaryota</taxon>
        <taxon>Fungi</taxon>
        <taxon>Dikarya</taxon>
        <taxon>Basidiomycota</taxon>
        <taxon>Ustilaginomycotina</taxon>
        <taxon>Exobasidiomycetes</taxon>
        <taxon>Tilletiales</taxon>
        <taxon>Tilletiaceae</taxon>
        <taxon>Tilletia</taxon>
    </lineage>
</organism>
<evidence type="ECO:0000313" key="3">
    <source>
        <dbReference type="EMBL" id="KAE8272038.1"/>
    </source>
</evidence>
<gene>
    <name evidence="3" type="ORF">A4X09_0g287</name>
</gene>
<reference evidence="3" key="2">
    <citation type="journal article" date="2019" name="IMA Fungus">
        <title>Genome sequencing and comparison of five Tilletia species to identify candidate genes for the detection of regulated species infecting wheat.</title>
        <authorList>
            <person name="Nguyen H.D.T."/>
            <person name="Sultana T."/>
            <person name="Kesanakurti P."/>
            <person name="Hambleton S."/>
        </authorList>
    </citation>
    <scope>NUCLEOTIDE SEQUENCE</scope>
    <source>
        <strain evidence="3">DAOMC 236422</strain>
    </source>
</reference>
<comment type="caution">
    <text evidence="3">The sequence shown here is derived from an EMBL/GenBank/DDBJ whole genome shotgun (WGS) entry which is preliminary data.</text>
</comment>
<feature type="region of interest" description="Disordered" evidence="1">
    <location>
        <begin position="474"/>
        <end position="514"/>
    </location>
</feature>
<name>A0A8X7T8K1_9BASI</name>